<feature type="transmembrane region" description="Helical" evidence="1">
    <location>
        <begin position="332"/>
        <end position="352"/>
    </location>
</feature>
<dbReference type="OrthoDB" id="5577218at2759"/>
<dbReference type="Proteomes" id="UP000636479">
    <property type="component" value="Unassembled WGS sequence"/>
</dbReference>
<evidence type="ECO:0000313" key="2">
    <source>
        <dbReference type="EMBL" id="KAF7306886.1"/>
    </source>
</evidence>
<dbReference type="AlphaFoldDB" id="A0A8H6W8G6"/>
<gene>
    <name evidence="2" type="ORF">MIND_00481000</name>
</gene>
<dbReference type="PANTHER" id="PTHR31726">
    <property type="entry name" value="PROTEIN ICE2"/>
    <property type="match status" value="1"/>
</dbReference>
<dbReference type="GO" id="GO:0000921">
    <property type="term" value="P:septin ring assembly"/>
    <property type="evidence" value="ECO:0007669"/>
    <property type="project" value="TreeGrafter"/>
</dbReference>
<dbReference type="GO" id="GO:0005789">
    <property type="term" value="C:endoplasmic reticulum membrane"/>
    <property type="evidence" value="ECO:0007669"/>
    <property type="project" value="TreeGrafter"/>
</dbReference>
<accession>A0A8H6W8G6</accession>
<dbReference type="GeneID" id="59344129"/>
<name>A0A8H6W8G6_9AGAR</name>
<sequence length="363" mass="40030">MTITALLYVSSHFAQLSTAVQILVFLPLTLATLSQRAFLLLSLLLSIHSLIHGTCILLLPGSRSLSFLQVPMHSFLLLVCFNIFSSPVNSWVLSVVDWWGWLLGFSGPLFVLLEGVSSLLVIQKASQIGKELVSRESYQLALLVATAATYVASFWWIVASYSAAASSPLASTLVGAALCAWLFLSCIGFSLRRTDVIESSGMALFVAYNLWMCGLGSDDAKTTFDAAFAYAPLLPNILPHFEALFNFIRHTLPKPVSFALVYRLAVLHLASRILPQIGADSFDDDYGVDVTWEDRPASALTSALSRLLLTYRQSIFITVYSHLLLLDASSQVWSRFFLIFLTLFLWGIEIVVTEDDGIGKRLD</sequence>
<feature type="transmembrane region" description="Helical" evidence="1">
    <location>
        <begin position="98"/>
        <end position="120"/>
    </location>
</feature>
<feature type="transmembrane region" description="Helical" evidence="1">
    <location>
        <begin position="140"/>
        <end position="158"/>
    </location>
</feature>
<dbReference type="GO" id="GO:0097038">
    <property type="term" value="C:perinuclear endoplasmic reticulum"/>
    <property type="evidence" value="ECO:0007669"/>
    <property type="project" value="TreeGrafter"/>
</dbReference>
<proteinExistence type="predicted"/>
<keyword evidence="3" id="KW-1185">Reference proteome</keyword>
<keyword evidence="1" id="KW-0472">Membrane</keyword>
<organism evidence="2 3">
    <name type="scientific">Mycena indigotica</name>
    <dbReference type="NCBI Taxonomy" id="2126181"/>
    <lineage>
        <taxon>Eukaryota</taxon>
        <taxon>Fungi</taxon>
        <taxon>Dikarya</taxon>
        <taxon>Basidiomycota</taxon>
        <taxon>Agaricomycotina</taxon>
        <taxon>Agaricomycetes</taxon>
        <taxon>Agaricomycetidae</taxon>
        <taxon>Agaricales</taxon>
        <taxon>Marasmiineae</taxon>
        <taxon>Mycenaceae</taxon>
        <taxon>Mycena</taxon>
    </lineage>
</organism>
<dbReference type="GO" id="GO:0032541">
    <property type="term" value="C:cortical endoplasmic reticulum"/>
    <property type="evidence" value="ECO:0007669"/>
    <property type="project" value="TreeGrafter"/>
</dbReference>
<evidence type="ECO:0000313" key="3">
    <source>
        <dbReference type="Proteomes" id="UP000636479"/>
    </source>
</evidence>
<dbReference type="InterPro" id="IPR013635">
    <property type="entry name" value="Ice2"/>
</dbReference>
<dbReference type="EMBL" id="JACAZF010000004">
    <property type="protein sequence ID" value="KAF7306886.1"/>
    <property type="molecule type" value="Genomic_DNA"/>
</dbReference>
<dbReference type="PANTHER" id="PTHR31726:SF2">
    <property type="entry name" value="PROTEIN ICE2"/>
    <property type="match status" value="1"/>
</dbReference>
<feature type="transmembrane region" description="Helical" evidence="1">
    <location>
        <begin position="38"/>
        <end position="60"/>
    </location>
</feature>
<feature type="transmembrane region" description="Helical" evidence="1">
    <location>
        <begin position="72"/>
        <end position="92"/>
    </location>
</feature>
<dbReference type="RefSeq" id="XP_037221905.1">
    <property type="nucleotide sequence ID" value="XM_037361613.1"/>
</dbReference>
<protein>
    <submittedName>
        <fullName evidence="2">Uncharacterized protein</fullName>
    </submittedName>
</protein>
<dbReference type="Pfam" id="PF08426">
    <property type="entry name" value="ICE2"/>
    <property type="match status" value="2"/>
</dbReference>
<keyword evidence="1" id="KW-1133">Transmembrane helix</keyword>
<reference evidence="2" key="1">
    <citation type="submission" date="2020-05" db="EMBL/GenBank/DDBJ databases">
        <title>Mycena genomes resolve the evolution of fungal bioluminescence.</title>
        <authorList>
            <person name="Tsai I.J."/>
        </authorList>
    </citation>
    <scope>NUCLEOTIDE SEQUENCE</scope>
    <source>
        <strain evidence="2">171206Taipei</strain>
    </source>
</reference>
<keyword evidence="1" id="KW-0812">Transmembrane</keyword>
<evidence type="ECO:0000256" key="1">
    <source>
        <dbReference type="SAM" id="Phobius"/>
    </source>
</evidence>
<dbReference type="GO" id="GO:0048309">
    <property type="term" value="P:endoplasmic reticulum inheritance"/>
    <property type="evidence" value="ECO:0007669"/>
    <property type="project" value="TreeGrafter"/>
</dbReference>
<feature type="transmembrane region" description="Helical" evidence="1">
    <location>
        <begin position="170"/>
        <end position="191"/>
    </location>
</feature>
<comment type="caution">
    <text evidence="2">The sequence shown here is derived from an EMBL/GenBank/DDBJ whole genome shotgun (WGS) entry which is preliminary data.</text>
</comment>